<keyword evidence="8" id="KW-1185">Reference proteome</keyword>
<organism evidence="7 8">
    <name type="scientific">Stylophora pistillata</name>
    <name type="common">Smooth cauliflower coral</name>
    <dbReference type="NCBI Taxonomy" id="50429"/>
    <lineage>
        <taxon>Eukaryota</taxon>
        <taxon>Metazoa</taxon>
        <taxon>Cnidaria</taxon>
        <taxon>Anthozoa</taxon>
        <taxon>Hexacorallia</taxon>
        <taxon>Scleractinia</taxon>
        <taxon>Astrocoeniina</taxon>
        <taxon>Pocilloporidae</taxon>
        <taxon>Stylophora</taxon>
    </lineage>
</organism>
<sequence length="155" mass="17778">MVRLFFLAFLVFRTSFAPVHGQHVTCERSFYKLGCFQDRTWYRSMSKLLINDRSKSSQSQQIDWTNWDAYVHGLACRCAQSASQHGFTMFGLQHYGECWSGPESCDQYSLYGDSEMCIGKNFTMCNVNDEGECVGKANANFVYLLLEEPEKEVGI</sequence>
<name>A0A2B4SJI0_STYPI</name>
<dbReference type="GO" id="GO:0016020">
    <property type="term" value="C:membrane"/>
    <property type="evidence" value="ECO:0007669"/>
    <property type="project" value="UniProtKB-SubCell"/>
</dbReference>
<proteinExistence type="predicted"/>
<feature type="signal peptide" evidence="6">
    <location>
        <begin position="1"/>
        <end position="21"/>
    </location>
</feature>
<comment type="caution">
    <text evidence="7">The sequence shown here is derived from an EMBL/GenBank/DDBJ whole genome shotgun (WGS) entry which is preliminary data.</text>
</comment>
<evidence type="ECO:0000256" key="3">
    <source>
        <dbReference type="ARBA" id="ARBA00022729"/>
    </source>
</evidence>
<evidence type="ECO:0000256" key="2">
    <source>
        <dbReference type="ARBA" id="ARBA00022692"/>
    </source>
</evidence>
<evidence type="ECO:0000256" key="1">
    <source>
        <dbReference type="ARBA" id="ARBA00004167"/>
    </source>
</evidence>
<reference evidence="8" key="1">
    <citation type="journal article" date="2017" name="bioRxiv">
        <title>Comparative analysis of the genomes of Stylophora pistillata and Acropora digitifera provides evidence for extensive differences between species of corals.</title>
        <authorList>
            <person name="Voolstra C.R."/>
            <person name="Li Y."/>
            <person name="Liew Y.J."/>
            <person name="Baumgarten S."/>
            <person name="Zoccola D."/>
            <person name="Flot J.-F."/>
            <person name="Tambutte S."/>
            <person name="Allemand D."/>
            <person name="Aranda M."/>
        </authorList>
    </citation>
    <scope>NUCLEOTIDE SEQUENCE [LARGE SCALE GENOMIC DNA]</scope>
</reference>
<dbReference type="PANTHER" id="PTHR16059">
    <property type="entry name" value="ANTHRAX TOXIN RECEPTOR"/>
    <property type="match status" value="1"/>
</dbReference>
<protein>
    <submittedName>
        <fullName evidence="7">Uncharacterized protein</fullName>
    </submittedName>
</protein>
<comment type="subcellular location">
    <subcellularLocation>
        <location evidence="1">Membrane</location>
        <topology evidence="1">Single-pass membrane protein</topology>
    </subcellularLocation>
</comment>
<keyword evidence="4" id="KW-1133">Transmembrane helix</keyword>
<dbReference type="EMBL" id="LSMT01000078">
    <property type="protein sequence ID" value="PFX28687.1"/>
    <property type="molecule type" value="Genomic_DNA"/>
</dbReference>
<dbReference type="OrthoDB" id="5988231at2759"/>
<keyword evidence="5" id="KW-0472">Membrane</keyword>
<dbReference type="PANTHER" id="PTHR16059:SF25">
    <property type="entry name" value="LYSOZYME"/>
    <property type="match status" value="1"/>
</dbReference>
<dbReference type="Proteomes" id="UP000225706">
    <property type="component" value="Unassembled WGS sequence"/>
</dbReference>
<evidence type="ECO:0000256" key="4">
    <source>
        <dbReference type="ARBA" id="ARBA00022989"/>
    </source>
</evidence>
<gene>
    <name evidence="7" type="ORF">AWC38_SpisGene6566</name>
</gene>
<evidence type="ECO:0000256" key="6">
    <source>
        <dbReference type="SAM" id="SignalP"/>
    </source>
</evidence>
<keyword evidence="2" id="KW-0812">Transmembrane</keyword>
<dbReference type="AlphaFoldDB" id="A0A2B4SJI0"/>
<evidence type="ECO:0000256" key="5">
    <source>
        <dbReference type="ARBA" id="ARBA00023136"/>
    </source>
</evidence>
<evidence type="ECO:0000313" key="7">
    <source>
        <dbReference type="EMBL" id="PFX28687.1"/>
    </source>
</evidence>
<accession>A0A2B4SJI0</accession>
<evidence type="ECO:0000313" key="8">
    <source>
        <dbReference type="Proteomes" id="UP000225706"/>
    </source>
</evidence>
<keyword evidence="3 6" id="KW-0732">Signal</keyword>
<feature type="chain" id="PRO_5012902758" evidence="6">
    <location>
        <begin position="22"/>
        <end position="155"/>
    </location>
</feature>